<keyword evidence="2" id="KW-0472">Membrane</keyword>
<evidence type="ECO:0000313" key="4">
    <source>
        <dbReference type="Proteomes" id="UP000601435"/>
    </source>
</evidence>
<feature type="transmembrane region" description="Helical" evidence="2">
    <location>
        <begin position="290"/>
        <end position="312"/>
    </location>
</feature>
<organism evidence="3 4">
    <name type="scientific">Symbiodinium necroappetens</name>
    <dbReference type="NCBI Taxonomy" id="1628268"/>
    <lineage>
        <taxon>Eukaryota</taxon>
        <taxon>Sar</taxon>
        <taxon>Alveolata</taxon>
        <taxon>Dinophyceae</taxon>
        <taxon>Suessiales</taxon>
        <taxon>Symbiodiniaceae</taxon>
        <taxon>Symbiodinium</taxon>
    </lineage>
</organism>
<gene>
    <name evidence="3" type="ORF">SNEC2469_LOCUS7714</name>
</gene>
<reference evidence="3" key="1">
    <citation type="submission" date="2021-02" db="EMBL/GenBank/DDBJ databases">
        <authorList>
            <person name="Dougan E. K."/>
            <person name="Rhodes N."/>
            <person name="Thang M."/>
            <person name="Chan C."/>
        </authorList>
    </citation>
    <scope>NUCLEOTIDE SEQUENCE</scope>
</reference>
<dbReference type="OrthoDB" id="430099at2759"/>
<evidence type="ECO:0008006" key="5">
    <source>
        <dbReference type="Google" id="ProtNLM"/>
    </source>
</evidence>
<keyword evidence="2" id="KW-0812">Transmembrane</keyword>
<feature type="region of interest" description="Disordered" evidence="1">
    <location>
        <begin position="598"/>
        <end position="624"/>
    </location>
</feature>
<comment type="caution">
    <text evidence="3">The sequence shown here is derived from an EMBL/GenBank/DDBJ whole genome shotgun (WGS) entry which is preliminary data.</text>
</comment>
<proteinExistence type="predicted"/>
<evidence type="ECO:0000256" key="1">
    <source>
        <dbReference type="SAM" id="MobiDB-lite"/>
    </source>
</evidence>
<feature type="compositionally biased region" description="Low complexity" evidence="1">
    <location>
        <begin position="614"/>
        <end position="624"/>
    </location>
</feature>
<accession>A0A812NR47</accession>
<feature type="transmembrane region" description="Helical" evidence="2">
    <location>
        <begin position="138"/>
        <end position="161"/>
    </location>
</feature>
<evidence type="ECO:0000256" key="2">
    <source>
        <dbReference type="SAM" id="Phobius"/>
    </source>
</evidence>
<keyword evidence="2" id="KW-1133">Transmembrane helix</keyword>
<dbReference type="AlphaFoldDB" id="A0A812NR47"/>
<feature type="transmembrane region" description="Helical" evidence="2">
    <location>
        <begin position="81"/>
        <end position="98"/>
    </location>
</feature>
<sequence length="641" mass="72354">MHSCQVDNECFCLLDLEGAERVQALRCIEQKGRYAEMINDLCKHSAVRLSILLGLSSAVVDNVPLVELESRAMVEVDWRKGLALLLFLVQCFLVFKLLRWCRNFVRGCACSHSWNWASFSKWYQHYMRQEERVVKAKVTLQIGVFIIGCYVLPCTYCLRMVTFQARACGVLPSWDEMDETPFPTVDLFVALMWMSCILIISNKHLVTPRSLDVCCFFFYIATLLGLLLTPVQTFEVYRQVMFRLIFCRVLPDVTTKRAAMFVVFNVLGVVVVIARVIAVRERGRNQLDEALVLNLAPVFGAVLVRQALYAIAENGVNLQTLTVERNAISSLLLGLCDAVVEVDENLKLTQDGRQLSTMLLHCRGVAAQQLAGSDLLAFFHPDDRAHVQQSLCGSPDDTQTRVFNARMLDGLSNHVEVELFHINMENQEGQKCYLVGMREFQDLGFVAPLPAREPSNPTGKRTGDFSFVFCASSARVLTAGKEVDRLLLSNDVDAEELREMTVFDLLYGLDPAWNAYLKEKVTEHGSGLFQPQLYELGEVPLVLLELAATLRKLKHRSRPADTLTLISGDLAGFENCPVKAPAASQFLEWRRLRDSKQQDERKSVWQHQRPAPLHPSLGLGGQHQLQQHPSKLRFAFGSPLR</sequence>
<feature type="transmembrane region" description="Helical" evidence="2">
    <location>
        <begin position="213"/>
        <end position="234"/>
    </location>
</feature>
<dbReference type="Proteomes" id="UP000601435">
    <property type="component" value="Unassembled WGS sequence"/>
</dbReference>
<dbReference type="EMBL" id="CAJNJA010012997">
    <property type="protein sequence ID" value="CAE7310258.1"/>
    <property type="molecule type" value="Genomic_DNA"/>
</dbReference>
<feature type="transmembrane region" description="Helical" evidence="2">
    <location>
        <begin position="258"/>
        <end position="278"/>
    </location>
</feature>
<evidence type="ECO:0000313" key="3">
    <source>
        <dbReference type="EMBL" id="CAE7310258.1"/>
    </source>
</evidence>
<protein>
    <recommendedName>
        <fullName evidence="5">PAS domain-containing protein</fullName>
    </recommendedName>
</protein>
<keyword evidence="4" id="KW-1185">Reference proteome</keyword>
<name>A0A812NR47_9DINO</name>
<feature type="transmembrane region" description="Helical" evidence="2">
    <location>
        <begin position="181"/>
        <end position="201"/>
    </location>
</feature>